<evidence type="ECO:0000313" key="3">
    <source>
        <dbReference type="Proteomes" id="UP000784294"/>
    </source>
</evidence>
<proteinExistence type="predicted"/>
<evidence type="ECO:0000313" key="2">
    <source>
        <dbReference type="EMBL" id="VEL16478.1"/>
    </source>
</evidence>
<dbReference type="EMBL" id="CAAALY010028597">
    <property type="protein sequence ID" value="VEL16478.1"/>
    <property type="molecule type" value="Genomic_DNA"/>
</dbReference>
<accession>A0A3S5CFA8</accession>
<keyword evidence="3" id="KW-1185">Reference proteome</keyword>
<feature type="region of interest" description="Disordered" evidence="1">
    <location>
        <begin position="33"/>
        <end position="66"/>
    </location>
</feature>
<protein>
    <submittedName>
        <fullName evidence="2">Uncharacterized protein</fullName>
    </submittedName>
</protein>
<dbReference type="AlphaFoldDB" id="A0A3S5CFA8"/>
<sequence>MPKQLLVSRWQSTKNRLAGLDQRLAEWYRQGKQLSENLSRRPGNAAPTPNKPDIPARPQTEQVSKM</sequence>
<comment type="caution">
    <text evidence="2">The sequence shown here is derived from an EMBL/GenBank/DDBJ whole genome shotgun (WGS) entry which is preliminary data.</text>
</comment>
<name>A0A3S5CFA8_9PLAT</name>
<organism evidence="2 3">
    <name type="scientific">Protopolystoma xenopodis</name>
    <dbReference type="NCBI Taxonomy" id="117903"/>
    <lineage>
        <taxon>Eukaryota</taxon>
        <taxon>Metazoa</taxon>
        <taxon>Spiralia</taxon>
        <taxon>Lophotrochozoa</taxon>
        <taxon>Platyhelminthes</taxon>
        <taxon>Monogenea</taxon>
        <taxon>Polyopisthocotylea</taxon>
        <taxon>Polystomatidea</taxon>
        <taxon>Polystomatidae</taxon>
        <taxon>Protopolystoma</taxon>
    </lineage>
</organism>
<gene>
    <name evidence="2" type="ORF">PXEA_LOCUS9918</name>
</gene>
<reference evidence="2" key="1">
    <citation type="submission" date="2018-11" db="EMBL/GenBank/DDBJ databases">
        <authorList>
            <consortium name="Pathogen Informatics"/>
        </authorList>
    </citation>
    <scope>NUCLEOTIDE SEQUENCE</scope>
</reference>
<evidence type="ECO:0000256" key="1">
    <source>
        <dbReference type="SAM" id="MobiDB-lite"/>
    </source>
</evidence>
<dbReference type="Proteomes" id="UP000784294">
    <property type="component" value="Unassembled WGS sequence"/>
</dbReference>